<accession>A0A1F7X8L6</accession>
<protein>
    <recommendedName>
        <fullName evidence="2">Soluble ligand binding domain-containing protein</fullName>
    </recommendedName>
</protein>
<dbReference type="SUPFAM" id="SSF81585">
    <property type="entry name" value="PsbU/PolX domain-like"/>
    <property type="match status" value="1"/>
</dbReference>
<dbReference type="Proteomes" id="UP000179219">
    <property type="component" value="Unassembled WGS sequence"/>
</dbReference>
<feature type="domain" description="Soluble ligand binding" evidence="2">
    <location>
        <begin position="85"/>
        <end position="122"/>
    </location>
</feature>
<evidence type="ECO:0000313" key="4">
    <source>
        <dbReference type="Proteomes" id="UP000179219"/>
    </source>
</evidence>
<proteinExistence type="predicted"/>
<dbReference type="InterPro" id="IPR019554">
    <property type="entry name" value="Soluble_ligand-bd"/>
</dbReference>
<evidence type="ECO:0000259" key="2">
    <source>
        <dbReference type="Pfam" id="PF10531"/>
    </source>
</evidence>
<keyword evidence="1" id="KW-0472">Membrane</keyword>
<evidence type="ECO:0000313" key="3">
    <source>
        <dbReference type="EMBL" id="OGM10675.1"/>
    </source>
</evidence>
<dbReference type="InterPro" id="IPR051675">
    <property type="entry name" value="Endo/Exo/Phosphatase_dom_1"/>
</dbReference>
<dbReference type="Pfam" id="PF10531">
    <property type="entry name" value="SLBB"/>
    <property type="match status" value="1"/>
</dbReference>
<dbReference type="Gene3D" id="1.10.150.320">
    <property type="entry name" value="Photosystem II 12 kDa extrinsic protein"/>
    <property type="match status" value="1"/>
</dbReference>
<sequence>MSSEKILNQMILKKNSEEEFNKVRKKFDFEKYFNQNKAHFLIALLGLILLGLGLFFLNNEANPSSDKIEVLESATQGQNQFSEIVVEIAGAVEKPGVYKLPESSRIQDLLILAGGISADADREWMEKYINKAAKLSDGQKIFIQKVGDNLSSTTSQLNDSSDNNNDNSKVYQDVLGGTYQSLININTATLKELDTLPGIGPVYGQNIIEGRPYSSVEELLSRRILKQSTFEKIKEKITVF</sequence>
<evidence type="ECO:0000256" key="1">
    <source>
        <dbReference type="SAM" id="Phobius"/>
    </source>
</evidence>
<organism evidence="3 4">
    <name type="scientific">Candidatus Woesebacteria bacterium RBG_13_34_9</name>
    <dbReference type="NCBI Taxonomy" id="1802477"/>
    <lineage>
        <taxon>Bacteria</taxon>
        <taxon>Candidatus Woeseibacteriota</taxon>
    </lineage>
</organism>
<dbReference type="PANTHER" id="PTHR21180:SF32">
    <property type="entry name" value="ENDONUCLEASE_EXONUCLEASE_PHOSPHATASE FAMILY DOMAIN-CONTAINING PROTEIN 1"/>
    <property type="match status" value="1"/>
</dbReference>
<dbReference type="AlphaFoldDB" id="A0A1F7X8L6"/>
<keyword evidence="1" id="KW-0812">Transmembrane</keyword>
<feature type="transmembrane region" description="Helical" evidence="1">
    <location>
        <begin position="38"/>
        <end position="57"/>
    </location>
</feature>
<name>A0A1F7X8L6_9BACT</name>
<gene>
    <name evidence="3" type="ORF">A2159_02465</name>
</gene>
<dbReference type="Gene3D" id="3.10.560.10">
    <property type="entry name" value="Outer membrane lipoprotein wza domain like"/>
    <property type="match status" value="1"/>
</dbReference>
<comment type="caution">
    <text evidence="3">The sequence shown here is derived from an EMBL/GenBank/DDBJ whole genome shotgun (WGS) entry which is preliminary data.</text>
</comment>
<dbReference type="EMBL" id="MGFP01000001">
    <property type="protein sequence ID" value="OGM10675.1"/>
    <property type="molecule type" value="Genomic_DNA"/>
</dbReference>
<keyword evidence="1" id="KW-1133">Transmembrane helix</keyword>
<dbReference type="Pfam" id="PF12836">
    <property type="entry name" value="HHH_3"/>
    <property type="match status" value="1"/>
</dbReference>
<dbReference type="PANTHER" id="PTHR21180">
    <property type="entry name" value="ENDONUCLEASE/EXONUCLEASE/PHOSPHATASE FAMILY DOMAIN-CONTAINING PROTEIN 1"/>
    <property type="match status" value="1"/>
</dbReference>
<reference evidence="3 4" key="1">
    <citation type="journal article" date="2016" name="Nat. Commun.">
        <title>Thousands of microbial genomes shed light on interconnected biogeochemical processes in an aquifer system.</title>
        <authorList>
            <person name="Anantharaman K."/>
            <person name="Brown C.T."/>
            <person name="Hug L.A."/>
            <person name="Sharon I."/>
            <person name="Castelle C.J."/>
            <person name="Probst A.J."/>
            <person name="Thomas B.C."/>
            <person name="Singh A."/>
            <person name="Wilkins M.J."/>
            <person name="Karaoz U."/>
            <person name="Brodie E.L."/>
            <person name="Williams K.H."/>
            <person name="Hubbard S.S."/>
            <person name="Banfield J.F."/>
        </authorList>
    </citation>
    <scope>NUCLEOTIDE SEQUENCE [LARGE SCALE GENOMIC DNA]</scope>
</reference>
<dbReference type="GO" id="GO:0015628">
    <property type="term" value="P:protein secretion by the type II secretion system"/>
    <property type="evidence" value="ECO:0007669"/>
    <property type="project" value="TreeGrafter"/>
</dbReference>
<dbReference type="GO" id="GO:0015627">
    <property type="term" value="C:type II protein secretion system complex"/>
    <property type="evidence" value="ECO:0007669"/>
    <property type="project" value="TreeGrafter"/>
</dbReference>